<keyword evidence="2" id="KW-1185">Reference proteome</keyword>
<sequence length="113" mass="11790">LLFIDGDMVISSAALKPYIHAVLDGGVDVALNDYSGPIRKQVVHSVVLAKHALNSLLGRPELRGTSMTAVPHAISRHALEVIGADALSVPPLAHAKAVQLGLNVRAVHPVNVG</sequence>
<feature type="non-terminal residue" evidence="1">
    <location>
        <position position="1"/>
    </location>
</feature>
<proteinExistence type="predicted"/>
<evidence type="ECO:0000313" key="2">
    <source>
        <dbReference type="Proteomes" id="UP001519887"/>
    </source>
</evidence>
<feature type="non-terminal residue" evidence="1">
    <location>
        <position position="113"/>
    </location>
</feature>
<keyword evidence="1" id="KW-0808">Transferase</keyword>
<protein>
    <submittedName>
        <fullName evidence="1">Glycosyl transferase family 2</fullName>
    </submittedName>
</protein>
<accession>A0ABS7CMU4</accession>
<dbReference type="Proteomes" id="UP001519887">
    <property type="component" value="Unassembled WGS sequence"/>
</dbReference>
<dbReference type="GO" id="GO:0016740">
    <property type="term" value="F:transferase activity"/>
    <property type="evidence" value="ECO:0007669"/>
    <property type="project" value="UniProtKB-KW"/>
</dbReference>
<organism evidence="1 2">
    <name type="scientific">Paenibacillus sepulcri</name>
    <dbReference type="NCBI Taxonomy" id="359917"/>
    <lineage>
        <taxon>Bacteria</taxon>
        <taxon>Bacillati</taxon>
        <taxon>Bacillota</taxon>
        <taxon>Bacilli</taxon>
        <taxon>Bacillales</taxon>
        <taxon>Paenibacillaceae</taxon>
        <taxon>Paenibacillus</taxon>
    </lineage>
</organism>
<reference evidence="1 2" key="1">
    <citation type="submission" date="2021-07" db="EMBL/GenBank/DDBJ databases">
        <title>Paenibacillus radiodurans sp. nov., isolated from the southeastern edge of Tengger Desert.</title>
        <authorList>
            <person name="Zhang G."/>
        </authorList>
    </citation>
    <scope>NUCLEOTIDE SEQUENCE [LARGE SCALE GENOMIC DNA]</scope>
    <source>
        <strain evidence="1 2">CCM 7311</strain>
    </source>
</reference>
<gene>
    <name evidence="1" type="ORF">K0U00_50200</name>
</gene>
<name>A0ABS7CMU4_9BACL</name>
<evidence type="ECO:0000313" key="1">
    <source>
        <dbReference type="EMBL" id="MBW7462253.1"/>
    </source>
</evidence>
<comment type="caution">
    <text evidence="1">The sequence shown here is derived from an EMBL/GenBank/DDBJ whole genome shotgun (WGS) entry which is preliminary data.</text>
</comment>
<dbReference type="EMBL" id="JAHZIK010003735">
    <property type="protein sequence ID" value="MBW7462253.1"/>
    <property type="molecule type" value="Genomic_DNA"/>
</dbReference>